<feature type="binding site" evidence="6">
    <location>
        <position position="387"/>
    </location>
    <ligand>
        <name>Zn(2+)</name>
        <dbReference type="ChEBI" id="CHEBI:29105"/>
        <label>1</label>
    </ligand>
</feature>
<reference evidence="9 10" key="2">
    <citation type="submission" date="2016-05" db="EMBL/GenBank/DDBJ databases">
        <title>Lineage-specific infection strategies underlie the spectrum of fungal disease in amphibians.</title>
        <authorList>
            <person name="Cuomo C.A."/>
            <person name="Farrer R.A."/>
            <person name="James T."/>
            <person name="Longcore J."/>
            <person name="Birren B."/>
        </authorList>
    </citation>
    <scope>NUCLEOTIDE SEQUENCE [LARGE SCALE GENOMIC DNA]</scope>
    <source>
        <strain evidence="9 10">JEL423</strain>
    </source>
</reference>
<keyword evidence="2 6" id="KW-0479">Metal-binding</keyword>
<dbReference type="GO" id="GO:0007165">
    <property type="term" value="P:signal transduction"/>
    <property type="evidence" value="ECO:0007669"/>
    <property type="project" value="InterPro"/>
</dbReference>
<dbReference type="STRING" id="403673.A0A177WZ84"/>
<evidence type="ECO:0000259" key="8">
    <source>
        <dbReference type="PROSITE" id="PS51845"/>
    </source>
</evidence>
<feature type="binding site" evidence="5">
    <location>
        <begin position="237"/>
        <end position="241"/>
    </location>
    <ligand>
        <name>AMP</name>
        <dbReference type="ChEBI" id="CHEBI:456215"/>
    </ligand>
</feature>
<feature type="binding site" evidence="6">
    <location>
        <position position="241"/>
    </location>
    <ligand>
        <name>Zn(2+)</name>
        <dbReference type="ChEBI" id="CHEBI:29105"/>
        <label>1</label>
    </ligand>
</feature>
<feature type="binding site" evidence="5">
    <location>
        <position position="438"/>
    </location>
    <ligand>
        <name>AMP</name>
        <dbReference type="ChEBI" id="CHEBI:456215"/>
    </ligand>
</feature>
<dbReference type="GO" id="GO:0004114">
    <property type="term" value="F:3',5'-cyclic-nucleotide phosphodiesterase activity"/>
    <property type="evidence" value="ECO:0007669"/>
    <property type="project" value="InterPro"/>
</dbReference>
<dbReference type="SUPFAM" id="SSF109604">
    <property type="entry name" value="HD-domain/PDEase-like"/>
    <property type="match status" value="1"/>
</dbReference>
<evidence type="ECO:0000313" key="9">
    <source>
        <dbReference type="EMBL" id="OAJ45182.1"/>
    </source>
</evidence>
<dbReference type="VEuPathDB" id="FungiDB:BDEG_28343"/>
<dbReference type="PANTHER" id="PTHR11347">
    <property type="entry name" value="CYCLIC NUCLEOTIDE PHOSPHODIESTERASE"/>
    <property type="match status" value="1"/>
</dbReference>
<dbReference type="AlphaFoldDB" id="A0A177WZ84"/>
<accession>A0A177WZ84</accession>
<reference evidence="9 10" key="1">
    <citation type="submission" date="2006-10" db="EMBL/GenBank/DDBJ databases">
        <title>The Genome Sequence of Batrachochytrium dendrobatidis JEL423.</title>
        <authorList>
            <consortium name="The Broad Institute Genome Sequencing Platform"/>
            <person name="Birren B."/>
            <person name="Lander E."/>
            <person name="Galagan J."/>
            <person name="Cuomo C."/>
            <person name="Devon K."/>
            <person name="Jaffe D."/>
            <person name="Butler J."/>
            <person name="Alvarez P."/>
            <person name="Gnerre S."/>
            <person name="Grabherr M."/>
            <person name="Kleber M."/>
            <person name="Mauceli E."/>
            <person name="Brockman W."/>
            <person name="Young S."/>
            <person name="LaButti K."/>
            <person name="Sykes S."/>
            <person name="DeCaprio D."/>
            <person name="Crawford M."/>
            <person name="Koehrsen M."/>
            <person name="Engels R."/>
            <person name="Montgomery P."/>
            <person name="Pearson M."/>
            <person name="Howarth C."/>
            <person name="Larson L."/>
            <person name="White J."/>
            <person name="O'Leary S."/>
            <person name="Kodira C."/>
            <person name="Zeng Q."/>
            <person name="Yandava C."/>
            <person name="Alvarado L."/>
            <person name="Longcore J."/>
            <person name="James T."/>
        </authorList>
    </citation>
    <scope>NUCLEOTIDE SEQUENCE [LARGE SCALE GENOMIC DNA]</scope>
    <source>
        <strain evidence="9 10">JEL423</strain>
    </source>
</reference>
<evidence type="ECO:0000256" key="3">
    <source>
        <dbReference type="ARBA" id="ARBA00022801"/>
    </source>
</evidence>
<dbReference type="SMART" id="SM00471">
    <property type="entry name" value="HDc"/>
    <property type="match status" value="1"/>
</dbReference>
<gene>
    <name evidence="9" type="ORF">BDEG_28343</name>
</gene>
<name>A0A177WZ84_BATDL</name>
<evidence type="ECO:0000256" key="4">
    <source>
        <dbReference type="PIRSR" id="PIRSR623088-1"/>
    </source>
</evidence>
<dbReference type="InterPro" id="IPR003607">
    <property type="entry name" value="HD/PDEase_dom"/>
</dbReference>
<evidence type="ECO:0000256" key="1">
    <source>
        <dbReference type="ARBA" id="ARBA00022535"/>
    </source>
</evidence>
<proteinExistence type="inferred from homology"/>
<dbReference type="InterPro" id="IPR002073">
    <property type="entry name" value="PDEase_catalytic_dom"/>
</dbReference>
<keyword evidence="1" id="KW-0140">cGMP</keyword>
<feature type="domain" description="PDEase" evidence="8">
    <location>
        <begin position="151"/>
        <end position="482"/>
    </location>
</feature>
<evidence type="ECO:0000256" key="5">
    <source>
        <dbReference type="PIRSR" id="PIRSR623088-2"/>
    </source>
</evidence>
<dbReference type="InterPro" id="IPR023088">
    <property type="entry name" value="PDEase"/>
</dbReference>
<evidence type="ECO:0000256" key="7">
    <source>
        <dbReference type="RuleBase" id="RU363067"/>
    </source>
</evidence>
<dbReference type="InterPro" id="IPR036971">
    <property type="entry name" value="PDEase_catalytic_dom_sf"/>
</dbReference>
<dbReference type="PROSITE" id="PS00126">
    <property type="entry name" value="PDEASE_I_1"/>
    <property type="match status" value="1"/>
</dbReference>
<dbReference type="PROSITE" id="PS51845">
    <property type="entry name" value="PDEASE_I_2"/>
    <property type="match status" value="1"/>
</dbReference>
<evidence type="ECO:0000256" key="6">
    <source>
        <dbReference type="PIRSR" id="PIRSR623088-3"/>
    </source>
</evidence>
<dbReference type="EC" id="3.1.4.-" evidence="7"/>
<comment type="cofactor">
    <cofactor evidence="7">
        <name>a divalent metal cation</name>
        <dbReference type="ChEBI" id="CHEBI:60240"/>
    </cofactor>
    <text evidence="7">Binds 2 divalent metal cations per subunit. Site 1 may preferentially bind zinc ions, while site 2 has a preference for magnesium and/or manganese ions.</text>
</comment>
<feature type="active site" description="Proton donor" evidence="4">
    <location>
        <position position="237"/>
    </location>
</feature>
<dbReference type="PRINTS" id="PR00387">
    <property type="entry name" value="PDIESTERASE1"/>
</dbReference>
<dbReference type="CDD" id="cd00077">
    <property type="entry name" value="HDc"/>
    <property type="match status" value="1"/>
</dbReference>
<feature type="binding site" evidence="6">
    <location>
        <position position="277"/>
    </location>
    <ligand>
        <name>Zn(2+)</name>
        <dbReference type="ChEBI" id="CHEBI:29105"/>
        <label>1</label>
    </ligand>
</feature>
<evidence type="ECO:0000313" key="10">
    <source>
        <dbReference type="Proteomes" id="UP000077115"/>
    </source>
</evidence>
<dbReference type="OrthoDB" id="546632at2759"/>
<dbReference type="Proteomes" id="UP000077115">
    <property type="component" value="Unassembled WGS sequence"/>
</dbReference>
<keyword evidence="3 7" id="KW-0378">Hydrolase</keyword>
<feature type="binding site" evidence="5">
    <location>
        <position position="278"/>
    </location>
    <ligand>
        <name>AMP</name>
        <dbReference type="ChEBI" id="CHEBI:456215"/>
    </ligand>
</feature>
<evidence type="ECO:0000256" key="2">
    <source>
        <dbReference type="ARBA" id="ARBA00022723"/>
    </source>
</evidence>
<dbReference type="Pfam" id="PF00233">
    <property type="entry name" value="PDEase_I"/>
    <property type="match status" value="1"/>
</dbReference>
<dbReference type="InterPro" id="IPR023174">
    <property type="entry name" value="PDEase_CS"/>
</dbReference>
<dbReference type="eggNOG" id="KOG3689">
    <property type="taxonomic scope" value="Eukaryota"/>
</dbReference>
<feature type="binding site" evidence="5">
    <location>
        <position position="387"/>
    </location>
    <ligand>
        <name>AMP</name>
        <dbReference type="ChEBI" id="CHEBI:456215"/>
    </ligand>
</feature>
<sequence length="483" mass="54664">MSAGGAIGLEPNRVYMTVDGRNDVLCALISSYYSVREVHDTVRTVANIPATPKVVVKLYTDAGVLLPIGPHLRPNSAIHPYRLVSSSVRDLGIPKPSETAQNLLESVKVVQTISDDVDDMKDNIAAVKFKVEQIERYSDLHTKEKSLAKPATRRVARVLQSMQLPIKLTTSTISKEVYEQMKLPTFDIWIFKEEELIDLMAHMFTEFGLISTFQINEQQLFTFLNVIKNTYNHNPFHNFQHCFCVTQMMYALLHVTSVHKKFTQIEKLSLIVAAIGHDLDHPGFNNAYQVNACTELATTYNDSSPLENHHAAVLFSILLHSESNIFSNVSASDYKEARKIIIQCILATDMAKHGEILSKFKGYAENFSYDDGNHRQALFQMLMKCSDISNEVRPKHISEPWVDNLLEEFFAQSDKEKLEGLPTAPFMDRDKVTKPSAQVGFIGFVMIPLFELASKVLPNMEEPIIHPIRKALEFYKNSLKPNN</sequence>
<comment type="similarity">
    <text evidence="7">Belongs to the cyclic nucleotide phosphodiesterase family.</text>
</comment>
<feature type="binding site" evidence="6">
    <location>
        <position position="278"/>
    </location>
    <ligand>
        <name>Zn(2+)</name>
        <dbReference type="ChEBI" id="CHEBI:29105"/>
        <label>1</label>
    </ligand>
</feature>
<dbReference type="FunFam" id="1.10.1300.10:FF:000006">
    <property type="entry name" value="Phosphodiesterase 9A"/>
    <property type="match status" value="1"/>
</dbReference>
<dbReference type="Gene3D" id="1.10.1300.10">
    <property type="entry name" value="3'5'-cyclic nucleotide phosphodiesterase, catalytic domain"/>
    <property type="match status" value="1"/>
</dbReference>
<protein>
    <recommendedName>
        <fullName evidence="7">Phosphodiesterase</fullName>
        <ecNumber evidence="7">3.1.4.-</ecNumber>
    </recommendedName>
</protein>
<dbReference type="EMBL" id="DS022315">
    <property type="protein sequence ID" value="OAJ45182.1"/>
    <property type="molecule type" value="Genomic_DNA"/>
</dbReference>
<dbReference type="GO" id="GO:0046872">
    <property type="term" value="F:metal ion binding"/>
    <property type="evidence" value="ECO:0007669"/>
    <property type="project" value="UniProtKB-KW"/>
</dbReference>
<organism evidence="9 10">
    <name type="scientific">Batrachochytrium dendrobatidis (strain JEL423)</name>
    <dbReference type="NCBI Taxonomy" id="403673"/>
    <lineage>
        <taxon>Eukaryota</taxon>
        <taxon>Fungi</taxon>
        <taxon>Fungi incertae sedis</taxon>
        <taxon>Chytridiomycota</taxon>
        <taxon>Chytridiomycota incertae sedis</taxon>
        <taxon>Chytridiomycetes</taxon>
        <taxon>Rhizophydiales</taxon>
        <taxon>Rhizophydiales incertae sedis</taxon>
        <taxon>Batrachochytrium</taxon>
    </lineage>
</organism>
<feature type="binding site" evidence="6">
    <location>
        <position position="278"/>
    </location>
    <ligand>
        <name>Zn(2+)</name>
        <dbReference type="ChEBI" id="CHEBI:29105"/>
        <label>2</label>
    </ligand>
</feature>